<accession>A0A9P9JAS7</accession>
<dbReference type="EMBL" id="JAGMUU010000002">
    <property type="protein sequence ID" value="KAH7159789.1"/>
    <property type="molecule type" value="Genomic_DNA"/>
</dbReference>
<dbReference type="AlphaFoldDB" id="A0A9P9JAS7"/>
<comment type="caution">
    <text evidence="2">The sequence shown here is derived from an EMBL/GenBank/DDBJ whole genome shotgun (WGS) entry which is preliminary data.</text>
</comment>
<evidence type="ECO:0000313" key="3">
    <source>
        <dbReference type="Proteomes" id="UP000717696"/>
    </source>
</evidence>
<feature type="region of interest" description="Disordered" evidence="1">
    <location>
        <begin position="173"/>
        <end position="196"/>
    </location>
</feature>
<sequence length="196" mass="21178">MQTLDLPKITDNLLELAVKLEAFAKVIIDGESLAVHAGHPADKQPMRDRVAIAGLTMTPQEVTQYEAWVSGCTVPPIHWKTGRKRSPSLVAKAHYELRAQAMNVIWECNQATPENVVWLTTKKAHMMPLITAIVKIAKARKDLVASVAELDAAELQFTREALATTTKGLTKTGLLSAGYPTGSPTPGTSSGPVSRL</sequence>
<reference evidence="2" key="1">
    <citation type="journal article" date="2021" name="Nat. Commun.">
        <title>Genetic determinants of endophytism in the Arabidopsis root mycobiome.</title>
        <authorList>
            <person name="Mesny F."/>
            <person name="Miyauchi S."/>
            <person name="Thiergart T."/>
            <person name="Pickel B."/>
            <person name="Atanasova L."/>
            <person name="Karlsson M."/>
            <person name="Huettel B."/>
            <person name="Barry K.W."/>
            <person name="Haridas S."/>
            <person name="Chen C."/>
            <person name="Bauer D."/>
            <person name="Andreopoulos W."/>
            <person name="Pangilinan J."/>
            <person name="LaButti K."/>
            <person name="Riley R."/>
            <person name="Lipzen A."/>
            <person name="Clum A."/>
            <person name="Drula E."/>
            <person name="Henrissat B."/>
            <person name="Kohler A."/>
            <person name="Grigoriev I.V."/>
            <person name="Martin F.M."/>
            <person name="Hacquard S."/>
        </authorList>
    </citation>
    <scope>NUCLEOTIDE SEQUENCE</scope>
    <source>
        <strain evidence="2">MPI-CAGE-AT-0021</strain>
    </source>
</reference>
<protein>
    <submittedName>
        <fullName evidence="2">Uncharacterized protein</fullName>
    </submittedName>
</protein>
<evidence type="ECO:0000256" key="1">
    <source>
        <dbReference type="SAM" id="MobiDB-lite"/>
    </source>
</evidence>
<proteinExistence type="predicted"/>
<dbReference type="Proteomes" id="UP000717696">
    <property type="component" value="Unassembled WGS sequence"/>
</dbReference>
<evidence type="ECO:0000313" key="2">
    <source>
        <dbReference type="EMBL" id="KAH7159789.1"/>
    </source>
</evidence>
<dbReference type="OrthoDB" id="4812032at2759"/>
<keyword evidence="3" id="KW-1185">Reference proteome</keyword>
<name>A0A9P9JAS7_9HYPO</name>
<organism evidence="2 3">
    <name type="scientific">Dactylonectria estremocensis</name>
    <dbReference type="NCBI Taxonomy" id="1079267"/>
    <lineage>
        <taxon>Eukaryota</taxon>
        <taxon>Fungi</taxon>
        <taxon>Dikarya</taxon>
        <taxon>Ascomycota</taxon>
        <taxon>Pezizomycotina</taxon>
        <taxon>Sordariomycetes</taxon>
        <taxon>Hypocreomycetidae</taxon>
        <taxon>Hypocreales</taxon>
        <taxon>Nectriaceae</taxon>
        <taxon>Dactylonectria</taxon>
    </lineage>
</organism>
<gene>
    <name evidence="2" type="ORF">B0J13DRAFT_519231</name>
</gene>